<gene>
    <name evidence="1" type="ORF">ZHD862_LOCUS38840</name>
</gene>
<dbReference type="Proteomes" id="UP000663864">
    <property type="component" value="Unassembled WGS sequence"/>
</dbReference>
<sequence>NTSFISAII</sequence>
<evidence type="ECO:0000313" key="2">
    <source>
        <dbReference type="Proteomes" id="UP000663864"/>
    </source>
</evidence>
<dbReference type="EMBL" id="CAJNOT010011387">
    <property type="protein sequence ID" value="CAF1533978.1"/>
    <property type="molecule type" value="Genomic_DNA"/>
</dbReference>
<proteinExistence type="predicted"/>
<accession>A0A815VYB5</accession>
<evidence type="ECO:0000313" key="1">
    <source>
        <dbReference type="EMBL" id="CAF1533978.1"/>
    </source>
</evidence>
<name>A0A815VYB5_9BILA</name>
<reference evidence="1" key="1">
    <citation type="submission" date="2021-02" db="EMBL/GenBank/DDBJ databases">
        <authorList>
            <person name="Nowell W R."/>
        </authorList>
    </citation>
    <scope>NUCLEOTIDE SEQUENCE</scope>
</reference>
<organism evidence="1 2">
    <name type="scientific">Rotaria sordida</name>
    <dbReference type="NCBI Taxonomy" id="392033"/>
    <lineage>
        <taxon>Eukaryota</taxon>
        <taxon>Metazoa</taxon>
        <taxon>Spiralia</taxon>
        <taxon>Gnathifera</taxon>
        <taxon>Rotifera</taxon>
        <taxon>Eurotatoria</taxon>
        <taxon>Bdelloidea</taxon>
        <taxon>Philodinida</taxon>
        <taxon>Philodinidae</taxon>
        <taxon>Rotaria</taxon>
    </lineage>
</organism>
<feature type="non-terminal residue" evidence="1">
    <location>
        <position position="1"/>
    </location>
</feature>
<protein>
    <submittedName>
        <fullName evidence="1">Uncharacterized protein</fullName>
    </submittedName>
</protein>
<comment type="caution">
    <text evidence="1">The sequence shown here is derived from an EMBL/GenBank/DDBJ whole genome shotgun (WGS) entry which is preliminary data.</text>
</comment>